<name>A0ABW0BY45_9BACT</name>
<keyword evidence="3" id="KW-1185">Reference proteome</keyword>
<organism evidence="2 3">
    <name type="scientific">Algoriphagus aquatilis</name>
    <dbReference type="NCBI Taxonomy" id="490186"/>
    <lineage>
        <taxon>Bacteria</taxon>
        <taxon>Pseudomonadati</taxon>
        <taxon>Bacteroidota</taxon>
        <taxon>Cytophagia</taxon>
        <taxon>Cytophagales</taxon>
        <taxon>Cyclobacteriaceae</taxon>
        <taxon>Algoriphagus</taxon>
    </lineage>
</organism>
<reference evidence="3" key="1">
    <citation type="journal article" date="2019" name="Int. J. Syst. Evol. Microbiol.">
        <title>The Global Catalogue of Microorganisms (GCM) 10K type strain sequencing project: providing services to taxonomists for standard genome sequencing and annotation.</title>
        <authorList>
            <consortium name="The Broad Institute Genomics Platform"/>
            <consortium name="The Broad Institute Genome Sequencing Center for Infectious Disease"/>
            <person name="Wu L."/>
            <person name="Ma J."/>
        </authorList>
    </citation>
    <scope>NUCLEOTIDE SEQUENCE [LARGE SCALE GENOMIC DNA]</scope>
    <source>
        <strain evidence="3">CGMCC 1.7030</strain>
    </source>
</reference>
<evidence type="ECO:0000313" key="3">
    <source>
        <dbReference type="Proteomes" id="UP001596163"/>
    </source>
</evidence>
<feature type="compositionally biased region" description="Basic and acidic residues" evidence="1">
    <location>
        <begin position="262"/>
        <end position="275"/>
    </location>
</feature>
<evidence type="ECO:0000256" key="1">
    <source>
        <dbReference type="SAM" id="MobiDB-lite"/>
    </source>
</evidence>
<feature type="region of interest" description="Disordered" evidence="1">
    <location>
        <begin position="253"/>
        <end position="275"/>
    </location>
</feature>
<proteinExistence type="predicted"/>
<dbReference type="Proteomes" id="UP001596163">
    <property type="component" value="Unassembled WGS sequence"/>
</dbReference>
<dbReference type="Pfam" id="PF09697">
    <property type="entry name" value="Porph_ging"/>
    <property type="match status" value="1"/>
</dbReference>
<dbReference type="InterPro" id="IPR005901">
    <property type="entry name" value="GLPGLI"/>
</dbReference>
<dbReference type="NCBIfam" id="TIGR01200">
    <property type="entry name" value="GLPGLI"/>
    <property type="match status" value="1"/>
</dbReference>
<protein>
    <submittedName>
        <fullName evidence="2">GLPGLI family protein</fullName>
    </submittedName>
</protein>
<comment type="caution">
    <text evidence="2">The sequence shown here is derived from an EMBL/GenBank/DDBJ whole genome shotgun (WGS) entry which is preliminary data.</text>
</comment>
<sequence>MISNLLFPLCLLIFCLETAFSQQLSGRVIYKASNQILIRIDSADMSMEEIAEANEIMKKPWERDFILTFSETESNWMQMQTLAGSSDRTSDEGLFISLSGSGNEILYKNLVDRRYVQEQEFMGKEFLIKDALEPFDWKLENEIKEIGGYSAQKAIYHQIVDVQRFSTDMTQMEKTKDTLQIIAWFTLEIPISNGPEIYQGLPGLILEVHHGGRSYYFQKVEFNPTLNPIAIKIPKKGKVVTREQFDMMQEESINKMNNRYRGKNEDDSKIRIGGE</sequence>
<dbReference type="EMBL" id="JBHSKS010000007">
    <property type="protein sequence ID" value="MFC5192275.1"/>
    <property type="molecule type" value="Genomic_DNA"/>
</dbReference>
<dbReference type="RefSeq" id="WP_377915125.1">
    <property type="nucleotide sequence ID" value="NZ_JBHSKS010000007.1"/>
</dbReference>
<accession>A0ABW0BY45</accession>
<gene>
    <name evidence="2" type="ORF">ACFPIK_10885</name>
</gene>
<evidence type="ECO:0000313" key="2">
    <source>
        <dbReference type="EMBL" id="MFC5192275.1"/>
    </source>
</evidence>